<evidence type="ECO:0000256" key="1">
    <source>
        <dbReference type="SAM" id="Phobius"/>
    </source>
</evidence>
<sequence length="179" mass="21358">MTDLHDEENEIEVYLLFKALHQNSYFPDRHITHHILLLKSRRDNEFYYTDLDSSNFGFGTIKIIFGPYKFYPQKTIYYQPLGICRKRTIEEIKLFAEQSNLNGQRFSMFKQNCQHYVSSCVEFMKLDKSELLNNNVYWSKDSQGITLKPLPTTQALPLKTLTCFTIMFYIFLRFYLSHS</sequence>
<evidence type="ECO:0008006" key="5">
    <source>
        <dbReference type="Google" id="ProtNLM"/>
    </source>
</evidence>
<dbReference type="AlphaFoldDB" id="A0A815ZQ63"/>
<dbReference type="Proteomes" id="UP000663852">
    <property type="component" value="Unassembled WGS sequence"/>
</dbReference>
<keyword evidence="1" id="KW-0472">Membrane</keyword>
<comment type="caution">
    <text evidence="3">The sequence shown here is derived from an EMBL/GenBank/DDBJ whole genome shotgun (WGS) entry which is preliminary data.</text>
</comment>
<evidence type="ECO:0000313" key="3">
    <source>
        <dbReference type="EMBL" id="CAF1587652.1"/>
    </source>
</evidence>
<keyword evidence="1" id="KW-1133">Transmembrane helix</keyword>
<gene>
    <name evidence="2" type="ORF">EDS130_LOCUS33563</name>
    <name evidence="3" type="ORF">XAT740_LOCUS46210</name>
</gene>
<keyword evidence="1" id="KW-0812">Transmembrane</keyword>
<dbReference type="EMBL" id="CAJNOJ010000269">
    <property type="protein sequence ID" value="CAF1356356.1"/>
    <property type="molecule type" value="Genomic_DNA"/>
</dbReference>
<organism evidence="3 4">
    <name type="scientific">Adineta ricciae</name>
    <name type="common">Rotifer</name>
    <dbReference type="NCBI Taxonomy" id="249248"/>
    <lineage>
        <taxon>Eukaryota</taxon>
        <taxon>Metazoa</taxon>
        <taxon>Spiralia</taxon>
        <taxon>Gnathifera</taxon>
        <taxon>Rotifera</taxon>
        <taxon>Eurotatoria</taxon>
        <taxon>Bdelloidea</taxon>
        <taxon>Adinetida</taxon>
        <taxon>Adinetidae</taxon>
        <taxon>Adineta</taxon>
    </lineage>
</organism>
<evidence type="ECO:0000313" key="2">
    <source>
        <dbReference type="EMBL" id="CAF1356356.1"/>
    </source>
</evidence>
<evidence type="ECO:0000313" key="4">
    <source>
        <dbReference type="Proteomes" id="UP000663828"/>
    </source>
</evidence>
<reference evidence="3" key="1">
    <citation type="submission" date="2021-02" db="EMBL/GenBank/DDBJ databases">
        <authorList>
            <person name="Nowell W R."/>
        </authorList>
    </citation>
    <scope>NUCLEOTIDE SEQUENCE</scope>
</reference>
<name>A0A815ZQ63_ADIRI</name>
<proteinExistence type="predicted"/>
<accession>A0A815ZQ63</accession>
<feature type="transmembrane region" description="Helical" evidence="1">
    <location>
        <begin position="156"/>
        <end position="176"/>
    </location>
</feature>
<dbReference type="Proteomes" id="UP000663828">
    <property type="component" value="Unassembled WGS sequence"/>
</dbReference>
<protein>
    <recommendedName>
        <fullName evidence="5">PPPDE domain-containing protein</fullName>
    </recommendedName>
</protein>
<keyword evidence="4" id="KW-1185">Reference proteome</keyword>
<dbReference type="EMBL" id="CAJNOR010006164">
    <property type="protein sequence ID" value="CAF1587652.1"/>
    <property type="molecule type" value="Genomic_DNA"/>
</dbReference>